<dbReference type="InterPro" id="IPR052519">
    <property type="entry name" value="Euk-type_GlcNAc_Kinase"/>
</dbReference>
<dbReference type="SUPFAM" id="SSF53067">
    <property type="entry name" value="Actin-like ATPase domain"/>
    <property type="match status" value="2"/>
</dbReference>
<gene>
    <name evidence="2" type="ORF">EOW66_13005</name>
</gene>
<sequence length="272" mass="27343">MFYLGIDGGGTGCRAALADASGTVLARAEAGPANIATDFDAALREVSAVARAVIGERPAAQVRAVLGLAGANLSAAGPRLAAALPFPAKVVQDVATSVRGALGPRDGIAVAIGTGSVFARQLGGRLHAIGGWGLRLGDEASGAWIGRALVMRTTRALDGFVALTPLLAALADELGGPAGLVAFSLAAMPADWARLAPRAFEDDPAAQAVRAAAAAEIRAAVQLLQPEAPLPVVWMGGLGPRLALPDWPALSPAGTALDGALALAREEMTWTD</sequence>
<dbReference type="EMBL" id="SAVA01000007">
    <property type="protein sequence ID" value="RWR51186.1"/>
    <property type="molecule type" value="Genomic_DNA"/>
</dbReference>
<evidence type="ECO:0000259" key="1">
    <source>
        <dbReference type="Pfam" id="PF01869"/>
    </source>
</evidence>
<proteinExistence type="predicted"/>
<dbReference type="Proteomes" id="UP000288071">
    <property type="component" value="Unassembled WGS sequence"/>
</dbReference>
<dbReference type="Pfam" id="PF01869">
    <property type="entry name" value="BcrAD_BadFG"/>
    <property type="match status" value="1"/>
</dbReference>
<reference evidence="2 3" key="1">
    <citation type="submission" date="2019-01" db="EMBL/GenBank/DDBJ databases">
        <title>Sinorhodobacter populi sp. nov. isolated from the symptomatic bark tissue of Populus euramericana canker.</title>
        <authorList>
            <person name="Xu G."/>
        </authorList>
    </citation>
    <scope>NUCLEOTIDE SEQUENCE [LARGE SCALE GENOMIC DNA]</scope>
    <source>
        <strain evidence="2 3">CGMCC 1.12963</strain>
    </source>
</reference>
<name>A0A3S3MPG7_9RHOB</name>
<comment type="caution">
    <text evidence="2">The sequence shown here is derived from an EMBL/GenBank/DDBJ whole genome shotgun (WGS) entry which is preliminary data.</text>
</comment>
<dbReference type="PANTHER" id="PTHR43190:SF3">
    <property type="entry name" value="N-ACETYL-D-GLUCOSAMINE KINASE"/>
    <property type="match status" value="1"/>
</dbReference>
<reference evidence="3" key="2">
    <citation type="submission" date="2019-01" db="EMBL/GenBank/DDBJ databases">
        <title>Sinorhodobacter populi sp. nov. isolated from the symptomatic bark tissue of Populus euramericana canker.</title>
        <authorList>
            <person name="Li Y."/>
        </authorList>
    </citation>
    <scope>NUCLEOTIDE SEQUENCE [LARGE SCALE GENOMIC DNA]</scope>
    <source>
        <strain evidence="3">CGMCC 1.12963</strain>
    </source>
</reference>
<feature type="domain" description="ATPase BadF/BadG/BcrA/BcrD type" evidence="1">
    <location>
        <begin position="4"/>
        <end position="223"/>
    </location>
</feature>
<keyword evidence="3" id="KW-1185">Reference proteome</keyword>
<dbReference type="InterPro" id="IPR002731">
    <property type="entry name" value="ATPase_BadF"/>
</dbReference>
<dbReference type="Gene3D" id="3.30.420.40">
    <property type="match status" value="2"/>
</dbReference>
<dbReference type="RefSeq" id="WP_128156761.1">
    <property type="nucleotide sequence ID" value="NZ_JBHSOM010000030.1"/>
</dbReference>
<evidence type="ECO:0000313" key="2">
    <source>
        <dbReference type="EMBL" id="RWR51186.1"/>
    </source>
</evidence>
<accession>A0A3S3MPG7</accession>
<dbReference type="PANTHER" id="PTHR43190">
    <property type="entry name" value="N-ACETYL-D-GLUCOSAMINE KINASE"/>
    <property type="match status" value="1"/>
</dbReference>
<dbReference type="CDD" id="cd24082">
    <property type="entry name" value="ASKHA_NBD_GspK-like"/>
    <property type="match status" value="1"/>
</dbReference>
<organism evidence="2 3">
    <name type="scientific">Paenirhodobacter huangdaonensis</name>
    <dbReference type="NCBI Taxonomy" id="2501515"/>
    <lineage>
        <taxon>Bacteria</taxon>
        <taxon>Pseudomonadati</taxon>
        <taxon>Pseudomonadota</taxon>
        <taxon>Alphaproteobacteria</taxon>
        <taxon>Rhodobacterales</taxon>
        <taxon>Rhodobacter group</taxon>
        <taxon>Paenirhodobacter</taxon>
    </lineage>
</organism>
<dbReference type="InterPro" id="IPR043129">
    <property type="entry name" value="ATPase_NBD"/>
</dbReference>
<dbReference type="AlphaFoldDB" id="A0A3S3MPG7"/>
<evidence type="ECO:0000313" key="3">
    <source>
        <dbReference type="Proteomes" id="UP000288071"/>
    </source>
</evidence>
<protein>
    <submittedName>
        <fullName evidence="2">ATPase</fullName>
    </submittedName>
</protein>